<evidence type="ECO:0000256" key="1">
    <source>
        <dbReference type="SAM" id="Phobius"/>
    </source>
</evidence>
<sequence>MTFVFRRIFIICHFSFSISFQKIFQFPGYFFLLLCLFSTEYFQLKVSIRLCCSTLLPIFHIKKQKILEDITSSKFLSVLFFLSIHSFAISFNFFFFSTDVSILCYFCQFFICFFFFSTHSYAFSLFLSLPFLFLFLHSIFSFHSLCLSLFNRFIYSQLCLSYFFIDLFSFHNLIHPFRLHFFFFFIDPFSFLSFIPLLFLSLFLLF</sequence>
<dbReference type="EMBL" id="CAHIKZ030000293">
    <property type="protein sequence ID" value="CAE1166935.1"/>
    <property type="molecule type" value="Genomic_DNA"/>
</dbReference>
<comment type="caution">
    <text evidence="2">The sequence shown here is derived from an EMBL/GenBank/DDBJ whole genome shotgun (WGS) entry which is preliminary data.</text>
</comment>
<proteinExistence type="predicted"/>
<feature type="transmembrane region" description="Helical" evidence="1">
    <location>
        <begin position="100"/>
        <end position="116"/>
    </location>
</feature>
<accession>A0A812B4I5</accession>
<feature type="transmembrane region" description="Helical" evidence="1">
    <location>
        <begin position="75"/>
        <end position="94"/>
    </location>
</feature>
<dbReference type="Proteomes" id="UP000597762">
    <property type="component" value="Unassembled WGS sequence"/>
</dbReference>
<gene>
    <name evidence="2" type="ORF">SPHA_9139</name>
</gene>
<evidence type="ECO:0000313" key="2">
    <source>
        <dbReference type="EMBL" id="CAE1166935.1"/>
    </source>
</evidence>
<protein>
    <submittedName>
        <fullName evidence="2">Uncharacterized protein</fullName>
    </submittedName>
</protein>
<keyword evidence="1" id="KW-1133">Transmembrane helix</keyword>
<feature type="transmembrane region" description="Helical" evidence="1">
    <location>
        <begin position="123"/>
        <end position="142"/>
    </location>
</feature>
<reference evidence="2" key="1">
    <citation type="submission" date="2021-01" db="EMBL/GenBank/DDBJ databases">
        <authorList>
            <person name="Li R."/>
            <person name="Bekaert M."/>
        </authorList>
    </citation>
    <scope>NUCLEOTIDE SEQUENCE</scope>
    <source>
        <strain evidence="2">Farmed</strain>
    </source>
</reference>
<evidence type="ECO:0000313" key="3">
    <source>
        <dbReference type="Proteomes" id="UP000597762"/>
    </source>
</evidence>
<keyword evidence="1" id="KW-0812">Transmembrane</keyword>
<dbReference type="AlphaFoldDB" id="A0A812B4I5"/>
<name>A0A812B4I5_ACAPH</name>
<organism evidence="2 3">
    <name type="scientific">Acanthosepion pharaonis</name>
    <name type="common">Pharaoh cuttlefish</name>
    <name type="synonym">Sepia pharaonis</name>
    <dbReference type="NCBI Taxonomy" id="158019"/>
    <lineage>
        <taxon>Eukaryota</taxon>
        <taxon>Metazoa</taxon>
        <taxon>Spiralia</taxon>
        <taxon>Lophotrochozoa</taxon>
        <taxon>Mollusca</taxon>
        <taxon>Cephalopoda</taxon>
        <taxon>Coleoidea</taxon>
        <taxon>Decapodiformes</taxon>
        <taxon>Sepiida</taxon>
        <taxon>Sepiina</taxon>
        <taxon>Sepiidae</taxon>
        <taxon>Acanthosepion</taxon>
    </lineage>
</organism>
<feature type="transmembrane region" description="Helical" evidence="1">
    <location>
        <begin position="23"/>
        <end position="42"/>
    </location>
</feature>
<keyword evidence="1" id="KW-0472">Membrane</keyword>
<feature type="transmembrane region" description="Helical" evidence="1">
    <location>
        <begin position="181"/>
        <end position="205"/>
    </location>
</feature>
<feature type="transmembrane region" description="Helical" evidence="1">
    <location>
        <begin position="154"/>
        <end position="174"/>
    </location>
</feature>
<keyword evidence="3" id="KW-1185">Reference proteome</keyword>